<evidence type="ECO:0000313" key="5">
    <source>
        <dbReference type="Proteomes" id="UP000184536"/>
    </source>
</evidence>
<evidence type="ECO:0000256" key="1">
    <source>
        <dbReference type="ARBA" id="ARBA00010759"/>
    </source>
</evidence>
<dbReference type="EMBL" id="FQZV01000015">
    <property type="protein sequence ID" value="SHJ12686.1"/>
    <property type="molecule type" value="Genomic_DNA"/>
</dbReference>
<keyword evidence="2 3" id="KW-0408">Iron</keyword>
<comment type="similarity">
    <text evidence="1 3">Belongs to the polypeptide deformylase family.</text>
</comment>
<feature type="binding site" evidence="3">
    <location>
        <position position="134"/>
    </location>
    <ligand>
        <name>Fe cation</name>
        <dbReference type="ChEBI" id="CHEBI:24875"/>
    </ligand>
</feature>
<dbReference type="PANTHER" id="PTHR10458">
    <property type="entry name" value="PEPTIDE DEFORMYLASE"/>
    <property type="match status" value="1"/>
</dbReference>
<dbReference type="Pfam" id="PF01327">
    <property type="entry name" value="Pep_deformylase"/>
    <property type="match status" value="1"/>
</dbReference>
<dbReference type="CDD" id="cd00487">
    <property type="entry name" value="Pep_deformylase"/>
    <property type="match status" value="1"/>
</dbReference>
<evidence type="ECO:0000313" key="4">
    <source>
        <dbReference type="EMBL" id="SHJ12686.1"/>
    </source>
</evidence>
<dbReference type="RefSeq" id="WP_110940561.1">
    <property type="nucleotide sequence ID" value="NZ_FQZV01000015.1"/>
</dbReference>
<dbReference type="GO" id="GO:0042586">
    <property type="term" value="F:peptide deformylase activity"/>
    <property type="evidence" value="ECO:0007669"/>
    <property type="project" value="UniProtKB-UniRule"/>
</dbReference>
<evidence type="ECO:0000256" key="3">
    <source>
        <dbReference type="HAMAP-Rule" id="MF_00163"/>
    </source>
</evidence>
<dbReference type="NCBIfam" id="TIGR00079">
    <property type="entry name" value="pept_deformyl"/>
    <property type="match status" value="1"/>
</dbReference>
<dbReference type="Proteomes" id="UP000184536">
    <property type="component" value="Unassembled WGS sequence"/>
</dbReference>
<keyword evidence="3" id="KW-0479">Metal-binding</keyword>
<evidence type="ECO:0000256" key="2">
    <source>
        <dbReference type="ARBA" id="ARBA00023004"/>
    </source>
</evidence>
<feature type="binding site" evidence="3">
    <location>
        <position position="88"/>
    </location>
    <ligand>
        <name>Fe cation</name>
        <dbReference type="ChEBI" id="CHEBI:24875"/>
    </ligand>
</feature>
<keyword evidence="5" id="KW-1185">Reference proteome</keyword>
<gene>
    <name evidence="3" type="primary">def</name>
    <name evidence="4" type="ORF">SAMN02745975_01326</name>
</gene>
<dbReference type="InterPro" id="IPR023635">
    <property type="entry name" value="Peptide_deformylase"/>
</dbReference>
<dbReference type="GO" id="GO:0046872">
    <property type="term" value="F:metal ion binding"/>
    <property type="evidence" value="ECO:0007669"/>
    <property type="project" value="UniProtKB-KW"/>
</dbReference>
<dbReference type="SUPFAM" id="SSF56420">
    <property type="entry name" value="Peptide deformylase"/>
    <property type="match status" value="1"/>
</dbReference>
<dbReference type="PIRSF" id="PIRSF004749">
    <property type="entry name" value="Pep_def"/>
    <property type="match status" value="1"/>
</dbReference>
<dbReference type="STRING" id="1121919.SAMN02745975_01326"/>
<dbReference type="GO" id="GO:0006412">
    <property type="term" value="P:translation"/>
    <property type="evidence" value="ECO:0007669"/>
    <property type="project" value="UniProtKB-UniRule"/>
</dbReference>
<reference evidence="5" key="1">
    <citation type="submission" date="2016-11" db="EMBL/GenBank/DDBJ databases">
        <authorList>
            <person name="Varghese N."/>
            <person name="Submissions S."/>
        </authorList>
    </citation>
    <scope>NUCLEOTIDE SEQUENCE [LARGE SCALE GENOMIC DNA]</scope>
    <source>
        <strain evidence="5">DSM 17957</strain>
    </source>
</reference>
<protein>
    <recommendedName>
        <fullName evidence="3">Peptide deformylase</fullName>
        <shortName evidence="3">PDF</shortName>
        <ecNumber evidence="3">3.5.1.88</ecNumber>
    </recommendedName>
    <alternativeName>
        <fullName evidence="3">Polypeptide deformylase</fullName>
    </alternativeName>
</protein>
<comment type="cofactor">
    <cofactor evidence="3">
        <name>Fe(2+)</name>
        <dbReference type="ChEBI" id="CHEBI:29033"/>
    </cofactor>
    <text evidence="3">Binds 1 Fe(2+) ion.</text>
</comment>
<proteinExistence type="inferred from homology"/>
<comment type="catalytic activity">
    <reaction evidence="3">
        <text>N-terminal N-formyl-L-methionyl-[peptide] + H2O = N-terminal L-methionyl-[peptide] + formate</text>
        <dbReference type="Rhea" id="RHEA:24420"/>
        <dbReference type="Rhea" id="RHEA-COMP:10639"/>
        <dbReference type="Rhea" id="RHEA-COMP:10640"/>
        <dbReference type="ChEBI" id="CHEBI:15377"/>
        <dbReference type="ChEBI" id="CHEBI:15740"/>
        <dbReference type="ChEBI" id="CHEBI:49298"/>
        <dbReference type="ChEBI" id="CHEBI:64731"/>
        <dbReference type="EC" id="3.5.1.88"/>
    </reaction>
</comment>
<dbReference type="OrthoDB" id="9784988at2"/>
<dbReference type="EC" id="3.5.1.88" evidence="3"/>
<dbReference type="PANTHER" id="PTHR10458:SF22">
    <property type="entry name" value="PEPTIDE DEFORMYLASE"/>
    <property type="match status" value="1"/>
</dbReference>
<dbReference type="InterPro" id="IPR036821">
    <property type="entry name" value="Peptide_deformylase_sf"/>
</dbReference>
<feature type="active site" evidence="3">
    <location>
        <position position="131"/>
    </location>
</feature>
<dbReference type="NCBIfam" id="NF001159">
    <property type="entry name" value="PRK00150.1-3"/>
    <property type="match status" value="1"/>
</dbReference>
<organism evidence="4 5">
    <name type="scientific">Geosporobacter subterraneus DSM 17957</name>
    <dbReference type="NCBI Taxonomy" id="1121919"/>
    <lineage>
        <taxon>Bacteria</taxon>
        <taxon>Bacillati</taxon>
        <taxon>Bacillota</taxon>
        <taxon>Clostridia</taxon>
        <taxon>Peptostreptococcales</taxon>
        <taxon>Thermotaleaceae</taxon>
        <taxon>Geosporobacter</taxon>
    </lineage>
</organism>
<dbReference type="Gene3D" id="3.90.45.10">
    <property type="entry name" value="Peptide deformylase"/>
    <property type="match status" value="1"/>
</dbReference>
<comment type="function">
    <text evidence="3">Removes the formyl group from the N-terminal Met of newly synthesized proteins. Requires at least a dipeptide for an efficient rate of reaction. N-terminal L-methionine is a prerequisite for activity but the enzyme has broad specificity at other positions.</text>
</comment>
<name>A0A1M6GS57_9FIRM</name>
<keyword evidence="3" id="KW-0648">Protein biosynthesis</keyword>
<dbReference type="PRINTS" id="PR01576">
    <property type="entry name" value="PDEFORMYLASE"/>
</dbReference>
<keyword evidence="3" id="KW-0378">Hydrolase</keyword>
<sequence length="146" mass="15960">MAIRNILKDEDPTLRKKSRVVENIDTRIVTLMDDMIDTMYAADGVGLAAPQVGVLKRIIVVDVGDGIIELINPELIDSWGEQIDTEGCLSIPGVTGDVSRPQGVKVRGLNRKGESIEIEGTDLLARALCHEIDHLDGVLFTDRVID</sequence>
<feature type="binding site" evidence="3">
    <location>
        <position position="130"/>
    </location>
    <ligand>
        <name>Fe cation</name>
        <dbReference type="ChEBI" id="CHEBI:24875"/>
    </ligand>
</feature>
<dbReference type="HAMAP" id="MF_00163">
    <property type="entry name" value="Pep_deformylase"/>
    <property type="match status" value="1"/>
</dbReference>
<accession>A0A1M6GS57</accession>
<dbReference type="AlphaFoldDB" id="A0A1M6GS57"/>